<feature type="region of interest" description="Disordered" evidence="1">
    <location>
        <begin position="1"/>
        <end position="21"/>
    </location>
</feature>
<organism evidence="2 3">
    <name type="scientific">Phascolomyces articulosus</name>
    <dbReference type="NCBI Taxonomy" id="60185"/>
    <lineage>
        <taxon>Eukaryota</taxon>
        <taxon>Fungi</taxon>
        <taxon>Fungi incertae sedis</taxon>
        <taxon>Mucoromycota</taxon>
        <taxon>Mucoromycotina</taxon>
        <taxon>Mucoromycetes</taxon>
        <taxon>Mucorales</taxon>
        <taxon>Lichtheimiaceae</taxon>
        <taxon>Phascolomyces</taxon>
    </lineage>
</organism>
<sequence>MGPPKHPLHRRGGPTPGYSNPGCLQRQGERNGWRSNDASLHHFAISSPRKTFPHYQEDKEKIIQFQMNQIIVKITRTERIQVLLRISSANVIMLLTDIKEDIDKHKKNLKCNKKLMSQFQPKTRRLRPDYHRTNNWEHVWIEVVRNEGNYSNQQHFQKEGEIGV</sequence>
<gene>
    <name evidence="2" type="ORF">BDA99DRAFT_541631</name>
</gene>
<dbReference type="EMBL" id="JAIXMP010000031">
    <property type="protein sequence ID" value="KAI9250989.1"/>
    <property type="molecule type" value="Genomic_DNA"/>
</dbReference>
<keyword evidence="3" id="KW-1185">Reference proteome</keyword>
<feature type="compositionally biased region" description="Basic residues" evidence="1">
    <location>
        <begin position="1"/>
        <end position="12"/>
    </location>
</feature>
<proteinExistence type="predicted"/>
<reference evidence="2" key="2">
    <citation type="submission" date="2023-02" db="EMBL/GenBank/DDBJ databases">
        <authorList>
            <consortium name="DOE Joint Genome Institute"/>
            <person name="Mondo S.J."/>
            <person name="Chang Y."/>
            <person name="Wang Y."/>
            <person name="Ahrendt S."/>
            <person name="Andreopoulos W."/>
            <person name="Barry K."/>
            <person name="Beard J."/>
            <person name="Benny G.L."/>
            <person name="Blankenship S."/>
            <person name="Bonito G."/>
            <person name="Cuomo C."/>
            <person name="Desiro A."/>
            <person name="Gervers K.A."/>
            <person name="Hundley H."/>
            <person name="Kuo A."/>
            <person name="LaButti K."/>
            <person name="Lang B.F."/>
            <person name="Lipzen A."/>
            <person name="O'Donnell K."/>
            <person name="Pangilinan J."/>
            <person name="Reynolds N."/>
            <person name="Sandor L."/>
            <person name="Smith M.W."/>
            <person name="Tsang A."/>
            <person name="Grigoriev I.V."/>
            <person name="Stajich J.E."/>
            <person name="Spatafora J.W."/>
        </authorList>
    </citation>
    <scope>NUCLEOTIDE SEQUENCE</scope>
    <source>
        <strain evidence="2">RSA 2281</strain>
    </source>
</reference>
<evidence type="ECO:0000256" key="1">
    <source>
        <dbReference type="SAM" id="MobiDB-lite"/>
    </source>
</evidence>
<evidence type="ECO:0000313" key="3">
    <source>
        <dbReference type="Proteomes" id="UP001209540"/>
    </source>
</evidence>
<name>A0AAD5JRH7_9FUNG</name>
<comment type="caution">
    <text evidence="2">The sequence shown here is derived from an EMBL/GenBank/DDBJ whole genome shotgun (WGS) entry which is preliminary data.</text>
</comment>
<protein>
    <submittedName>
        <fullName evidence="2">Uncharacterized protein</fullName>
    </submittedName>
</protein>
<dbReference type="AlphaFoldDB" id="A0AAD5JRH7"/>
<accession>A0AAD5JRH7</accession>
<dbReference type="Proteomes" id="UP001209540">
    <property type="component" value="Unassembled WGS sequence"/>
</dbReference>
<reference evidence="2" key="1">
    <citation type="journal article" date="2022" name="IScience">
        <title>Evolution of zygomycete secretomes and the origins of terrestrial fungal ecologies.</title>
        <authorList>
            <person name="Chang Y."/>
            <person name="Wang Y."/>
            <person name="Mondo S."/>
            <person name="Ahrendt S."/>
            <person name="Andreopoulos W."/>
            <person name="Barry K."/>
            <person name="Beard J."/>
            <person name="Benny G.L."/>
            <person name="Blankenship S."/>
            <person name="Bonito G."/>
            <person name="Cuomo C."/>
            <person name="Desiro A."/>
            <person name="Gervers K.A."/>
            <person name="Hundley H."/>
            <person name="Kuo A."/>
            <person name="LaButti K."/>
            <person name="Lang B.F."/>
            <person name="Lipzen A."/>
            <person name="O'Donnell K."/>
            <person name="Pangilinan J."/>
            <person name="Reynolds N."/>
            <person name="Sandor L."/>
            <person name="Smith M.E."/>
            <person name="Tsang A."/>
            <person name="Grigoriev I.V."/>
            <person name="Stajich J.E."/>
            <person name="Spatafora J.W."/>
        </authorList>
    </citation>
    <scope>NUCLEOTIDE SEQUENCE</scope>
    <source>
        <strain evidence="2">RSA 2281</strain>
    </source>
</reference>
<evidence type="ECO:0000313" key="2">
    <source>
        <dbReference type="EMBL" id="KAI9250989.1"/>
    </source>
</evidence>